<protein>
    <recommendedName>
        <fullName evidence="5">DUF4168 domain-containing protein</fullName>
    </recommendedName>
</protein>
<dbReference type="EMBL" id="FOHS01000001">
    <property type="protein sequence ID" value="SET14366.1"/>
    <property type="molecule type" value="Genomic_DNA"/>
</dbReference>
<proteinExistence type="predicted"/>
<name>A0A1I0C624_9BACT</name>
<feature type="signal peptide" evidence="2">
    <location>
        <begin position="1"/>
        <end position="20"/>
    </location>
</feature>
<keyword evidence="2" id="KW-0732">Signal</keyword>
<dbReference type="Proteomes" id="UP000198697">
    <property type="component" value="Unassembled WGS sequence"/>
</dbReference>
<accession>A0A1I0C624</accession>
<gene>
    <name evidence="3" type="ORF">SAMN04487998_1307</name>
</gene>
<evidence type="ECO:0008006" key="5">
    <source>
        <dbReference type="Google" id="ProtNLM"/>
    </source>
</evidence>
<evidence type="ECO:0000256" key="2">
    <source>
        <dbReference type="SAM" id="SignalP"/>
    </source>
</evidence>
<reference evidence="4" key="1">
    <citation type="submission" date="2016-10" db="EMBL/GenBank/DDBJ databases">
        <authorList>
            <person name="Varghese N."/>
            <person name="Submissions S."/>
        </authorList>
    </citation>
    <scope>NUCLEOTIDE SEQUENCE [LARGE SCALE GENOMIC DNA]</scope>
    <source>
        <strain evidence="4">DSM 15310</strain>
    </source>
</reference>
<keyword evidence="4" id="KW-1185">Reference proteome</keyword>
<organism evidence="3 4">
    <name type="scientific">Hymenobacter actinosclerus</name>
    <dbReference type="NCBI Taxonomy" id="82805"/>
    <lineage>
        <taxon>Bacteria</taxon>
        <taxon>Pseudomonadati</taxon>
        <taxon>Bacteroidota</taxon>
        <taxon>Cytophagia</taxon>
        <taxon>Cytophagales</taxon>
        <taxon>Hymenobacteraceae</taxon>
        <taxon>Hymenobacter</taxon>
    </lineage>
</organism>
<sequence length="168" mass="18800">MKKILALASAMLLTSLGVYAQQRAPLVVKQDKTKPSPRLNPAQQHARELSYQMTHDLRLNGYQNSRVQAINEDKQARIMAIIQKNEGNDKLIKEQCDAVCKERDKELQNVLSTDQYSNYYGSRKEYNAFSMNYKTQTTNDAFVKSVKDPAPASSKGATIGPAATSKTK</sequence>
<evidence type="ECO:0000256" key="1">
    <source>
        <dbReference type="SAM" id="MobiDB-lite"/>
    </source>
</evidence>
<evidence type="ECO:0000313" key="3">
    <source>
        <dbReference type="EMBL" id="SET14366.1"/>
    </source>
</evidence>
<dbReference type="RefSeq" id="WP_092769500.1">
    <property type="nucleotide sequence ID" value="NZ_FOHS01000001.1"/>
</dbReference>
<feature type="chain" id="PRO_5011565860" description="DUF4168 domain-containing protein" evidence="2">
    <location>
        <begin position="21"/>
        <end position="168"/>
    </location>
</feature>
<feature type="region of interest" description="Disordered" evidence="1">
    <location>
        <begin position="146"/>
        <end position="168"/>
    </location>
</feature>
<evidence type="ECO:0000313" key="4">
    <source>
        <dbReference type="Proteomes" id="UP000198697"/>
    </source>
</evidence>
<dbReference type="OrthoDB" id="893112at2"/>
<dbReference type="AlphaFoldDB" id="A0A1I0C624"/>